<evidence type="ECO:0000313" key="2">
    <source>
        <dbReference type="EMBL" id="CUU87937.1"/>
    </source>
</evidence>
<evidence type="ECO:0000313" key="3">
    <source>
        <dbReference type="Proteomes" id="UP000052237"/>
    </source>
</evidence>
<dbReference type="RefSeq" id="WP_059435374.1">
    <property type="nucleotide sequence ID" value="NZ_FAVB01000005.1"/>
</dbReference>
<feature type="domain" description="Baseplate J-like central" evidence="1">
    <location>
        <begin position="205"/>
        <end position="272"/>
    </location>
</feature>
<dbReference type="EMBL" id="FAVB01000005">
    <property type="protein sequence ID" value="CUU87937.1"/>
    <property type="molecule type" value="Genomic_DNA"/>
</dbReference>
<dbReference type="InterPro" id="IPR058531">
    <property type="entry name" value="Baseplate_J_M"/>
</dbReference>
<dbReference type="PIRSF" id="PIRSF020481">
    <property type="entry name" value="BAP"/>
    <property type="match status" value="1"/>
</dbReference>
<dbReference type="Proteomes" id="UP000052237">
    <property type="component" value="Unassembled WGS sequence"/>
</dbReference>
<evidence type="ECO:0000259" key="1">
    <source>
        <dbReference type="Pfam" id="PF26078"/>
    </source>
</evidence>
<comment type="caution">
    <text evidence="2">The sequence shown here is derived from an EMBL/GenBank/DDBJ whole genome shotgun (WGS) entry which is preliminary data.</text>
</comment>
<name>A0A0S4SQK1_CAMHY</name>
<dbReference type="Pfam" id="PF26078">
    <property type="entry name" value="Baseplate_J_M"/>
    <property type="match status" value="1"/>
</dbReference>
<dbReference type="InterPro" id="IPR014507">
    <property type="entry name" value="Baseplate_assembly_J_pred"/>
</dbReference>
<sequence length="361" mass="40134">MLDLKTLPYPNVIEQLNYDEILNNVKNVFKEYLTDDEISLLESDNYSALLETLAYRELLLRARINSSVKAMLLPFSEGSDLDNIVSIYGIERQQGEKPTARIKFSLSTTLDYDVYIPSGLVLVSKDGETATLKDSLSIKAGDKEMVGVSVLDSFVKSSSIKCELIQTPLPFVLTAKQENEFVGGAERESDDRLRARAVLSLERFSTAGSAKAYIYQAMSANAKVEEVSVLGGGAGIVNVYIKSTDMSEETRQSVADHLNGEKVRPLTDNVIVANANIIDVEIRAELELTDMLINGEINKNLQNIEKSLHLGQDLNISYIYKILHQNGVYRVNLKEPLSDVKADIGEFINFSFEISYKKAVL</sequence>
<dbReference type="AlphaFoldDB" id="A0A0S4SQK1"/>
<gene>
    <name evidence="2" type="ORF">ERS686654_01826</name>
</gene>
<organism evidence="2 3">
    <name type="scientific">Campylobacter hyointestinalis subsp. hyointestinalis</name>
    <dbReference type="NCBI Taxonomy" id="91352"/>
    <lineage>
        <taxon>Bacteria</taxon>
        <taxon>Pseudomonadati</taxon>
        <taxon>Campylobacterota</taxon>
        <taxon>Epsilonproteobacteria</taxon>
        <taxon>Campylobacterales</taxon>
        <taxon>Campylobacteraceae</taxon>
        <taxon>Campylobacter</taxon>
    </lineage>
</organism>
<proteinExistence type="predicted"/>
<accession>A0A0S4SQK1</accession>
<protein>
    <submittedName>
        <fullName evidence="2">Baseplate assembly protein J</fullName>
    </submittedName>
</protein>
<reference evidence="2 3" key="1">
    <citation type="submission" date="2015-11" db="EMBL/GenBank/DDBJ databases">
        <authorList>
            <consortium name="Pathogen Informatics"/>
        </authorList>
    </citation>
    <scope>NUCLEOTIDE SEQUENCE [LARGE SCALE GENOMIC DNA]</scope>
    <source>
        <strain evidence="2 3">006A-0059</strain>
    </source>
</reference>
<keyword evidence="3" id="KW-1185">Reference proteome</keyword>